<keyword evidence="5" id="KW-1185">Reference proteome</keyword>
<evidence type="ECO:0000313" key="4">
    <source>
        <dbReference type="EMBL" id="AHB48322.1"/>
    </source>
</evidence>
<feature type="domain" description="Histidine-specific methyltransferase SAM-dependent" evidence="3">
    <location>
        <begin position="23"/>
        <end position="320"/>
    </location>
</feature>
<dbReference type="GO" id="GO:0008168">
    <property type="term" value="F:methyltransferase activity"/>
    <property type="evidence" value="ECO:0007669"/>
    <property type="project" value="UniProtKB-KW"/>
</dbReference>
<dbReference type="PATRIC" id="fig|1029756.8.peg.1636"/>
<dbReference type="Gene3D" id="3.40.50.150">
    <property type="entry name" value="Vaccinia Virus protein VP39"/>
    <property type="match status" value="1"/>
</dbReference>
<dbReference type="GO" id="GO:0032259">
    <property type="term" value="P:methylation"/>
    <property type="evidence" value="ECO:0007669"/>
    <property type="project" value="UniProtKB-KW"/>
</dbReference>
<dbReference type="InterPro" id="IPR035094">
    <property type="entry name" value="EgtD"/>
</dbReference>
<dbReference type="InterPro" id="IPR029063">
    <property type="entry name" value="SAM-dependent_MTases_sf"/>
</dbReference>
<dbReference type="SUPFAM" id="SSF53335">
    <property type="entry name" value="S-adenosyl-L-methionine-dependent methyltransferases"/>
    <property type="match status" value="1"/>
</dbReference>
<dbReference type="Proteomes" id="UP000018542">
    <property type="component" value="Chromosome"/>
</dbReference>
<dbReference type="PIRSF" id="PIRSF018005">
    <property type="entry name" value="UCP018005"/>
    <property type="match status" value="1"/>
</dbReference>
<dbReference type="RefSeq" id="WP_023786948.1">
    <property type="nucleotide sequence ID" value="NC_022997.1"/>
</dbReference>
<evidence type="ECO:0000313" key="5">
    <source>
        <dbReference type="Proteomes" id="UP000018542"/>
    </source>
</evidence>
<dbReference type="KEGG" id="hni:W911_07825"/>
<gene>
    <name evidence="4" type="ORF">W911_07825</name>
</gene>
<accession>V5SCX1</accession>
<evidence type="ECO:0000256" key="1">
    <source>
        <dbReference type="ARBA" id="ARBA00022603"/>
    </source>
</evidence>
<dbReference type="InterPro" id="IPR019257">
    <property type="entry name" value="MeTrfase_dom"/>
</dbReference>
<dbReference type="InterPro" id="IPR017804">
    <property type="entry name" value="MeTrfase_EgtD-like"/>
</dbReference>
<evidence type="ECO:0000256" key="2">
    <source>
        <dbReference type="ARBA" id="ARBA00022679"/>
    </source>
</evidence>
<keyword evidence="2 4" id="KW-0808">Transferase</keyword>
<sequence>MRRGGVQTRHQGAVHAAPADDFADAVLAGLSKPQKAISSQFLYDARGSALFEEITGLPEYYPTRTETAILSAYAAEMVDGLGADGVLVEFGSGSSVKTEFLLSQLRPGVVYVPVDVSESALYEAAQRLSARFPTLDVRPVAGNFSHPIRLPEDLKARPAIGFFPGSTIGNFGPPDAVRLLRSFGRALPDVSRFIIGVDLKKEARRLVAAYNDREGVTAAFNLNLLVRINRELAGDFDVESFRHEAIYDPRAGRIEMHLVSDVTQDVHVLGCRFRFKAGESIHTENSYKYTAEQFREMAGAAGWHVGRLWTDANTDFSVHELFGFGKG</sequence>
<evidence type="ECO:0000259" key="3">
    <source>
        <dbReference type="Pfam" id="PF10017"/>
    </source>
</evidence>
<reference evidence="4 5" key="1">
    <citation type="journal article" date="2014" name="Genome Announc.">
        <title>Complete Genome Sequence of Hyphomicrobium nitrativorans Strain NL23, a Denitrifying Bacterium Isolated from Biofilm of a Methanol-Fed Denitrification System Treating Seawater at the Montreal Biodome.</title>
        <authorList>
            <person name="Martineau C."/>
            <person name="Villeneuve C."/>
            <person name="Mauffrey F."/>
            <person name="Villemur R."/>
        </authorList>
    </citation>
    <scope>NUCLEOTIDE SEQUENCE [LARGE SCALE GENOMIC DNA]</scope>
    <source>
        <strain evidence="4">NL23</strain>
    </source>
</reference>
<dbReference type="STRING" id="1029756.W911_07825"/>
<dbReference type="NCBIfam" id="TIGR03438">
    <property type="entry name" value="egtD_ergothio"/>
    <property type="match status" value="1"/>
</dbReference>
<dbReference type="AlphaFoldDB" id="V5SCX1"/>
<protein>
    <submittedName>
        <fullName evidence="4">Methyltransferase</fullName>
    </submittedName>
</protein>
<dbReference type="EMBL" id="CP006912">
    <property type="protein sequence ID" value="AHB48322.1"/>
    <property type="molecule type" value="Genomic_DNA"/>
</dbReference>
<organism evidence="4 5">
    <name type="scientific">Hyphomicrobium nitrativorans NL23</name>
    <dbReference type="NCBI Taxonomy" id="1029756"/>
    <lineage>
        <taxon>Bacteria</taxon>
        <taxon>Pseudomonadati</taxon>
        <taxon>Pseudomonadota</taxon>
        <taxon>Alphaproteobacteria</taxon>
        <taxon>Hyphomicrobiales</taxon>
        <taxon>Hyphomicrobiaceae</taxon>
        <taxon>Hyphomicrobium</taxon>
    </lineage>
</organism>
<dbReference type="PANTHER" id="PTHR43397">
    <property type="entry name" value="ERGOTHIONEINE BIOSYNTHESIS PROTEIN 1"/>
    <property type="match status" value="1"/>
</dbReference>
<dbReference type="OrthoDB" id="5289726at2"/>
<dbReference type="HOGENOM" id="CLU_049766_1_1_5"/>
<dbReference type="PANTHER" id="PTHR43397:SF1">
    <property type="entry name" value="ERGOTHIONEINE BIOSYNTHESIS PROTEIN 1"/>
    <property type="match status" value="1"/>
</dbReference>
<dbReference type="Pfam" id="PF10017">
    <property type="entry name" value="Methyltransf_33"/>
    <property type="match status" value="1"/>
</dbReference>
<dbReference type="InterPro" id="IPR051128">
    <property type="entry name" value="EgtD_Methyltrsf_superfamily"/>
</dbReference>
<keyword evidence="1 4" id="KW-0489">Methyltransferase</keyword>
<proteinExistence type="predicted"/>
<name>V5SCX1_9HYPH</name>